<dbReference type="PANTHER" id="PTHR43201">
    <property type="entry name" value="ACYL-COA SYNTHETASE"/>
    <property type="match status" value="1"/>
</dbReference>
<reference evidence="6" key="2">
    <citation type="submission" date="2020-09" db="EMBL/GenBank/DDBJ databases">
        <authorList>
            <person name="Sun Q."/>
            <person name="Zhou Y."/>
        </authorList>
    </citation>
    <scope>NUCLEOTIDE SEQUENCE</scope>
    <source>
        <strain evidence="6">CGMCC 1.15178</strain>
    </source>
</reference>
<proteinExistence type="inferred from homology"/>
<feature type="domain" description="AMP-dependent synthetase/ligase" evidence="4">
    <location>
        <begin position="14"/>
        <end position="436"/>
    </location>
</feature>
<dbReference type="RefSeq" id="WP_188997440.1">
    <property type="nucleotide sequence ID" value="NZ_BMHP01000005.1"/>
</dbReference>
<evidence type="ECO:0000256" key="2">
    <source>
        <dbReference type="ARBA" id="ARBA00022598"/>
    </source>
</evidence>
<reference evidence="6" key="1">
    <citation type="journal article" date="2014" name="Int. J. Syst. Evol. Microbiol.">
        <title>Complete genome sequence of Corynebacterium casei LMG S-19264T (=DSM 44701T), isolated from a smear-ripened cheese.</title>
        <authorList>
            <consortium name="US DOE Joint Genome Institute (JGI-PGF)"/>
            <person name="Walter F."/>
            <person name="Albersmeier A."/>
            <person name="Kalinowski J."/>
            <person name="Ruckert C."/>
        </authorList>
    </citation>
    <scope>NUCLEOTIDE SEQUENCE</scope>
    <source>
        <strain evidence="6">CGMCC 1.15178</strain>
    </source>
</reference>
<dbReference type="PROSITE" id="PS00455">
    <property type="entry name" value="AMP_BINDING"/>
    <property type="match status" value="1"/>
</dbReference>
<dbReference type="Proteomes" id="UP000612456">
    <property type="component" value="Unassembled WGS sequence"/>
</dbReference>
<evidence type="ECO:0000313" key="7">
    <source>
        <dbReference type="Proteomes" id="UP000612456"/>
    </source>
</evidence>
<evidence type="ECO:0000313" key="6">
    <source>
        <dbReference type="EMBL" id="GGD90957.1"/>
    </source>
</evidence>
<keyword evidence="2 6" id="KW-0436">Ligase</keyword>
<keyword evidence="7" id="KW-1185">Reference proteome</keyword>
<gene>
    <name evidence="6" type="ORF">GCM10010911_57070</name>
</gene>
<comment type="caution">
    <text evidence="6">The sequence shown here is derived from an EMBL/GenBank/DDBJ whole genome shotgun (WGS) entry which is preliminary data.</text>
</comment>
<evidence type="ECO:0000256" key="3">
    <source>
        <dbReference type="SAM" id="Phobius"/>
    </source>
</evidence>
<evidence type="ECO:0000259" key="5">
    <source>
        <dbReference type="Pfam" id="PF13193"/>
    </source>
</evidence>
<dbReference type="Pfam" id="PF00501">
    <property type="entry name" value="AMP-binding"/>
    <property type="match status" value="1"/>
</dbReference>
<feature type="transmembrane region" description="Helical" evidence="3">
    <location>
        <begin position="240"/>
        <end position="258"/>
    </location>
</feature>
<dbReference type="AlphaFoldDB" id="A0A916ZDR8"/>
<protein>
    <submittedName>
        <fullName evidence="6">Acid--CoA ligase</fullName>
    </submittedName>
</protein>
<feature type="transmembrane region" description="Helical" evidence="3">
    <location>
        <begin position="72"/>
        <end position="92"/>
    </location>
</feature>
<dbReference type="InterPro" id="IPR045851">
    <property type="entry name" value="AMP-bd_C_sf"/>
</dbReference>
<dbReference type="EMBL" id="BMHP01000005">
    <property type="protein sequence ID" value="GGD90957.1"/>
    <property type="molecule type" value="Genomic_DNA"/>
</dbReference>
<sequence length="584" mass="64237">MNEFNSDTLAFLLHRRAASCPADIAYSFPELSQHYTWETLWKETRLLAKGLLQLGVTKGDSLALLMTGRMELIVSMFAAASIGAVIVPLNAYSKTNEVRGYLQSARPKAMIIGTEGHHLDYPSMLMELILECRNSAADNSWLPSSIFVVGAQAGLPSPLRPFNELMALASHTTDEKFINACKAATVHDPLILLYTSGTTGSPKGVLRTTASFMVAPPERGHPGKKSALLQKTIDRIARRFSVISLLPLYHLGGFGTIFTNLRVCNIRIVLLTHFNPLQAVKAIRQEACRMMIGTPYMVQRILSSSQGDFSGLSSLIGISFTSASVDSSLLRKVNRELRLLFFMVTYGSSETGSVANATCFVGRQRSLPITLLFKLLTRSHLLSGMISFDSFEANNYSLAGKVDRAVEVNILNPQTGELLPYGEQGEVSVRSHRVMRYLKHNQDMPCFTADGWYKTGDLGYLDDQNVLTITGRLRRLISRGGEKISPVEIEGLLLKDKDVEEAFVIGIPDELYGEQICACLVAKKGANVNAQMIKNRLAVHLSAFKIPQYVLFLPELPLSPTGKIAVTDIKQLALHALGELKQNA</sequence>
<dbReference type="InterPro" id="IPR000873">
    <property type="entry name" value="AMP-dep_synth/lig_dom"/>
</dbReference>
<dbReference type="InterPro" id="IPR042099">
    <property type="entry name" value="ANL_N_sf"/>
</dbReference>
<keyword evidence="3" id="KW-0472">Membrane</keyword>
<dbReference type="CDD" id="cd04433">
    <property type="entry name" value="AFD_class_I"/>
    <property type="match status" value="1"/>
</dbReference>
<keyword evidence="3" id="KW-0812">Transmembrane</keyword>
<accession>A0A916ZDR8</accession>
<name>A0A916ZDR8_9BACL</name>
<dbReference type="PANTHER" id="PTHR43201:SF5">
    <property type="entry name" value="MEDIUM-CHAIN ACYL-COA LIGASE ACSF2, MITOCHONDRIAL"/>
    <property type="match status" value="1"/>
</dbReference>
<comment type="similarity">
    <text evidence="1">Belongs to the ATP-dependent AMP-binding enzyme family.</text>
</comment>
<dbReference type="GO" id="GO:0006631">
    <property type="term" value="P:fatty acid metabolic process"/>
    <property type="evidence" value="ECO:0007669"/>
    <property type="project" value="TreeGrafter"/>
</dbReference>
<dbReference type="GO" id="GO:0031956">
    <property type="term" value="F:medium-chain fatty acid-CoA ligase activity"/>
    <property type="evidence" value="ECO:0007669"/>
    <property type="project" value="TreeGrafter"/>
</dbReference>
<dbReference type="SUPFAM" id="SSF56801">
    <property type="entry name" value="Acetyl-CoA synthetase-like"/>
    <property type="match status" value="1"/>
</dbReference>
<dbReference type="Pfam" id="PF13193">
    <property type="entry name" value="AMP-binding_C"/>
    <property type="match status" value="1"/>
</dbReference>
<evidence type="ECO:0000259" key="4">
    <source>
        <dbReference type="Pfam" id="PF00501"/>
    </source>
</evidence>
<dbReference type="InterPro" id="IPR020845">
    <property type="entry name" value="AMP-binding_CS"/>
</dbReference>
<dbReference type="Gene3D" id="3.30.300.30">
    <property type="match status" value="1"/>
</dbReference>
<feature type="domain" description="AMP-binding enzyme C-terminal" evidence="5">
    <location>
        <begin position="488"/>
        <end position="563"/>
    </location>
</feature>
<evidence type="ECO:0000256" key="1">
    <source>
        <dbReference type="ARBA" id="ARBA00006432"/>
    </source>
</evidence>
<organism evidence="6 7">
    <name type="scientific">Paenibacillus nasutitermitis</name>
    <dbReference type="NCBI Taxonomy" id="1652958"/>
    <lineage>
        <taxon>Bacteria</taxon>
        <taxon>Bacillati</taxon>
        <taxon>Bacillota</taxon>
        <taxon>Bacilli</taxon>
        <taxon>Bacillales</taxon>
        <taxon>Paenibacillaceae</taxon>
        <taxon>Paenibacillus</taxon>
    </lineage>
</organism>
<keyword evidence="3" id="KW-1133">Transmembrane helix</keyword>
<dbReference type="Gene3D" id="3.40.50.12780">
    <property type="entry name" value="N-terminal domain of ligase-like"/>
    <property type="match status" value="1"/>
</dbReference>
<dbReference type="InterPro" id="IPR025110">
    <property type="entry name" value="AMP-bd_C"/>
</dbReference>